<dbReference type="GeneID" id="25732108"/>
<feature type="binding site" evidence="6">
    <location>
        <position position="314"/>
    </location>
    <ligand>
        <name>ATP</name>
        <dbReference type="ChEBI" id="CHEBI:30616"/>
    </ligand>
</feature>
<evidence type="ECO:0000313" key="10">
    <source>
        <dbReference type="Proteomes" id="UP000054498"/>
    </source>
</evidence>
<evidence type="ECO:0000256" key="4">
    <source>
        <dbReference type="ARBA" id="ARBA00022777"/>
    </source>
</evidence>
<dbReference type="PROSITE" id="PS50011">
    <property type="entry name" value="PROTEIN_KINASE_DOM"/>
    <property type="match status" value="1"/>
</dbReference>
<keyword evidence="1" id="KW-0723">Serine/threonine-protein kinase</keyword>
<keyword evidence="2" id="KW-0808">Transferase</keyword>
<dbReference type="AlphaFoldDB" id="A0A0D2LUX1"/>
<feature type="domain" description="Protein kinase" evidence="8">
    <location>
        <begin position="285"/>
        <end position="402"/>
    </location>
</feature>
<organism evidence="9 10">
    <name type="scientific">Monoraphidium neglectum</name>
    <dbReference type="NCBI Taxonomy" id="145388"/>
    <lineage>
        <taxon>Eukaryota</taxon>
        <taxon>Viridiplantae</taxon>
        <taxon>Chlorophyta</taxon>
        <taxon>core chlorophytes</taxon>
        <taxon>Chlorophyceae</taxon>
        <taxon>CS clade</taxon>
        <taxon>Sphaeropleales</taxon>
        <taxon>Selenastraceae</taxon>
        <taxon>Monoraphidium</taxon>
    </lineage>
</organism>
<sequence length="402" mass="41156">MAATAAYVTNLLAEAEAAVGAHPAAAAEAAAAAEPPQPTPGSAKAIAAAAAAARASLAIAVGDHGAAGGAQHSEGGTAGDDPATPTQAEPRYVSGEGHAQPHGPGSHDGLTHPAASRPVIDALQVMPDEQRRIEAMATHVDAAKRRQQTIKHLQDLEVTSSRAAPSPAASAAAASAPPADHPAAPAPPRPAAPPALQVPPSPQQPHAGEAAAASPHHSPAGRLAPSAAHAAAPASPKTAAAAASPKGTASTGGRNPHTKRAYKVLSVHALLHPAMRREFWSSDQFEVTKRLHKGYASEVYRATDKQSGEACAVKVYDVTQLGKLNKVQLIREIKLHGSFAHRNIVELWCSFQEGNQVALVQKFCEQGDLLKLLHKCGGRMNERASVQVGRPSVGDDKTLGAG</sequence>
<dbReference type="EMBL" id="KK104780">
    <property type="protein sequence ID" value="KIY93426.1"/>
    <property type="molecule type" value="Genomic_DNA"/>
</dbReference>
<keyword evidence="10" id="KW-1185">Reference proteome</keyword>
<feature type="region of interest" description="Disordered" evidence="7">
    <location>
        <begin position="19"/>
        <end position="45"/>
    </location>
</feature>
<dbReference type="GO" id="GO:0004674">
    <property type="term" value="F:protein serine/threonine kinase activity"/>
    <property type="evidence" value="ECO:0007669"/>
    <property type="project" value="UniProtKB-KW"/>
</dbReference>
<proteinExistence type="predicted"/>
<name>A0A0D2LUX1_9CHLO</name>
<dbReference type="Proteomes" id="UP000054498">
    <property type="component" value="Unassembled WGS sequence"/>
</dbReference>
<dbReference type="KEGG" id="mng:MNEG_14536"/>
<evidence type="ECO:0000313" key="9">
    <source>
        <dbReference type="EMBL" id="KIY93426.1"/>
    </source>
</evidence>
<gene>
    <name evidence="9" type="ORF">MNEG_14536</name>
</gene>
<dbReference type="Gene3D" id="1.10.510.10">
    <property type="entry name" value="Transferase(Phosphotransferase) domain 1"/>
    <property type="match status" value="1"/>
</dbReference>
<feature type="region of interest" description="Disordered" evidence="7">
    <location>
        <begin position="157"/>
        <end position="257"/>
    </location>
</feature>
<evidence type="ECO:0000259" key="8">
    <source>
        <dbReference type="PROSITE" id="PS50011"/>
    </source>
</evidence>
<evidence type="ECO:0000256" key="5">
    <source>
        <dbReference type="ARBA" id="ARBA00022840"/>
    </source>
</evidence>
<evidence type="ECO:0000256" key="3">
    <source>
        <dbReference type="ARBA" id="ARBA00022741"/>
    </source>
</evidence>
<dbReference type="GO" id="GO:0005524">
    <property type="term" value="F:ATP binding"/>
    <property type="evidence" value="ECO:0007669"/>
    <property type="project" value="UniProtKB-KW"/>
</dbReference>
<dbReference type="RefSeq" id="XP_013892446.1">
    <property type="nucleotide sequence ID" value="XM_014036992.1"/>
</dbReference>
<dbReference type="OrthoDB" id="377346at2759"/>
<keyword evidence="4" id="KW-0418">Kinase</keyword>
<feature type="compositionally biased region" description="Pro residues" evidence="7">
    <location>
        <begin position="184"/>
        <end position="203"/>
    </location>
</feature>
<accession>A0A0D2LUX1</accession>
<feature type="compositionally biased region" description="Low complexity" evidence="7">
    <location>
        <begin position="160"/>
        <end position="183"/>
    </location>
</feature>
<feature type="compositionally biased region" description="Low complexity" evidence="7">
    <location>
        <begin position="204"/>
        <end position="253"/>
    </location>
</feature>
<dbReference type="STRING" id="145388.A0A0D2LUX1"/>
<dbReference type="InterPro" id="IPR030616">
    <property type="entry name" value="Aur-like"/>
</dbReference>
<protein>
    <recommendedName>
        <fullName evidence="8">Protein kinase domain-containing protein</fullName>
    </recommendedName>
</protein>
<evidence type="ECO:0000256" key="6">
    <source>
        <dbReference type="PIRSR" id="PIRSR630616-2"/>
    </source>
</evidence>
<evidence type="ECO:0000256" key="2">
    <source>
        <dbReference type="ARBA" id="ARBA00022679"/>
    </source>
</evidence>
<feature type="compositionally biased region" description="Low complexity" evidence="7">
    <location>
        <begin position="19"/>
        <end position="34"/>
    </location>
</feature>
<dbReference type="InterPro" id="IPR011009">
    <property type="entry name" value="Kinase-like_dom_sf"/>
</dbReference>
<evidence type="ECO:0000256" key="7">
    <source>
        <dbReference type="SAM" id="MobiDB-lite"/>
    </source>
</evidence>
<dbReference type="PANTHER" id="PTHR24350">
    <property type="entry name" value="SERINE/THREONINE-PROTEIN KINASE IAL-RELATED"/>
    <property type="match status" value="1"/>
</dbReference>
<dbReference type="Pfam" id="PF00069">
    <property type="entry name" value="Pkinase"/>
    <property type="match status" value="1"/>
</dbReference>
<keyword evidence="3 6" id="KW-0547">Nucleotide-binding</keyword>
<keyword evidence="5 6" id="KW-0067">ATP-binding</keyword>
<dbReference type="SUPFAM" id="SSF56112">
    <property type="entry name" value="Protein kinase-like (PK-like)"/>
    <property type="match status" value="1"/>
</dbReference>
<evidence type="ECO:0000256" key="1">
    <source>
        <dbReference type="ARBA" id="ARBA00022527"/>
    </source>
</evidence>
<feature type="region of interest" description="Disordered" evidence="7">
    <location>
        <begin position="66"/>
        <end position="114"/>
    </location>
</feature>
<reference evidence="9 10" key="1">
    <citation type="journal article" date="2013" name="BMC Genomics">
        <title>Reconstruction of the lipid metabolism for the microalga Monoraphidium neglectum from its genome sequence reveals characteristics suitable for biofuel production.</title>
        <authorList>
            <person name="Bogen C."/>
            <person name="Al-Dilaimi A."/>
            <person name="Albersmeier A."/>
            <person name="Wichmann J."/>
            <person name="Grundmann M."/>
            <person name="Rupp O."/>
            <person name="Lauersen K.J."/>
            <person name="Blifernez-Klassen O."/>
            <person name="Kalinowski J."/>
            <person name="Goesmann A."/>
            <person name="Mussgnug J.H."/>
            <person name="Kruse O."/>
        </authorList>
    </citation>
    <scope>NUCLEOTIDE SEQUENCE [LARGE SCALE GENOMIC DNA]</scope>
    <source>
        <strain evidence="9 10">SAG 48.87</strain>
    </source>
</reference>
<dbReference type="InterPro" id="IPR000719">
    <property type="entry name" value="Prot_kinase_dom"/>
</dbReference>